<dbReference type="Proteomes" id="UP000623608">
    <property type="component" value="Unassembled WGS sequence"/>
</dbReference>
<feature type="domain" description="Polymerase nucleotidyl transferase" evidence="2">
    <location>
        <begin position="21"/>
        <end position="70"/>
    </location>
</feature>
<reference evidence="3" key="1">
    <citation type="submission" date="2021-01" db="EMBL/GenBank/DDBJ databases">
        <title>Whole genome shotgun sequence of Actinoplanes tereljensis NBRC 105297.</title>
        <authorList>
            <person name="Komaki H."/>
            <person name="Tamura T."/>
        </authorList>
    </citation>
    <scope>NUCLEOTIDE SEQUENCE</scope>
    <source>
        <strain evidence="3">NBRC 105297</strain>
    </source>
</reference>
<dbReference type="Pfam" id="PF01909">
    <property type="entry name" value="NTP_transf_2"/>
    <property type="match status" value="1"/>
</dbReference>
<comment type="caution">
    <text evidence="3">The sequence shown here is derived from an EMBL/GenBank/DDBJ whole genome shotgun (WGS) entry which is preliminary data.</text>
</comment>
<keyword evidence="1" id="KW-0812">Transmembrane</keyword>
<keyword evidence="4" id="KW-1185">Reference proteome</keyword>
<gene>
    <name evidence="3" type="ORF">Ate02nite_80380</name>
</gene>
<organism evidence="3 4">
    <name type="scientific">Paractinoplanes tereljensis</name>
    <dbReference type="NCBI Taxonomy" id="571912"/>
    <lineage>
        <taxon>Bacteria</taxon>
        <taxon>Bacillati</taxon>
        <taxon>Actinomycetota</taxon>
        <taxon>Actinomycetes</taxon>
        <taxon>Micromonosporales</taxon>
        <taxon>Micromonosporaceae</taxon>
        <taxon>Paractinoplanes</taxon>
    </lineage>
</organism>
<dbReference type="InterPro" id="IPR043519">
    <property type="entry name" value="NT_sf"/>
</dbReference>
<dbReference type="SUPFAM" id="SSF81301">
    <property type="entry name" value="Nucleotidyltransferase"/>
    <property type="match status" value="1"/>
</dbReference>
<sequence length="242" mass="26312">MDDRLSVVPVVPGFASAITSIAGVVGFYAGGSIGSGDYRPGISDLDLVAVIAAPLTRYRRAKLRALHRVIGPAKLHCAYVPIGDISDISLSHVNWAHEQMFRRPLSGIARGELHQFGVTVYGPPPGELVPPVSAAQLADAARGELSGYWAGAVRKTTVWRTDLHVDLGLTTVSRAAETIATGRLITKREAIDRLPELGVPAPLVDEIRRRRAGDRVELSEERVRERAALVRRLMREHLGRLL</sequence>
<accession>A0A919TVX2</accession>
<protein>
    <recommendedName>
        <fullName evidence="2">Polymerase nucleotidyl transferase domain-containing protein</fullName>
    </recommendedName>
</protein>
<proteinExistence type="predicted"/>
<keyword evidence="1" id="KW-0472">Membrane</keyword>
<feature type="transmembrane region" description="Helical" evidence="1">
    <location>
        <begin position="7"/>
        <end position="29"/>
    </location>
</feature>
<evidence type="ECO:0000313" key="4">
    <source>
        <dbReference type="Proteomes" id="UP000623608"/>
    </source>
</evidence>
<dbReference type="GO" id="GO:0016779">
    <property type="term" value="F:nucleotidyltransferase activity"/>
    <property type="evidence" value="ECO:0007669"/>
    <property type="project" value="InterPro"/>
</dbReference>
<name>A0A919TVX2_9ACTN</name>
<evidence type="ECO:0000256" key="1">
    <source>
        <dbReference type="SAM" id="Phobius"/>
    </source>
</evidence>
<dbReference type="EMBL" id="BOMY01000051">
    <property type="protein sequence ID" value="GIF25308.1"/>
    <property type="molecule type" value="Genomic_DNA"/>
</dbReference>
<dbReference type="RefSeq" id="WP_203813138.1">
    <property type="nucleotide sequence ID" value="NZ_BOMY01000051.1"/>
</dbReference>
<dbReference type="InterPro" id="IPR002934">
    <property type="entry name" value="Polymerase_NTP_transf_dom"/>
</dbReference>
<dbReference type="AlphaFoldDB" id="A0A919TVX2"/>
<evidence type="ECO:0000259" key="2">
    <source>
        <dbReference type="Pfam" id="PF01909"/>
    </source>
</evidence>
<keyword evidence="1" id="KW-1133">Transmembrane helix</keyword>
<evidence type="ECO:0000313" key="3">
    <source>
        <dbReference type="EMBL" id="GIF25308.1"/>
    </source>
</evidence>